<evidence type="ECO:0000256" key="2">
    <source>
        <dbReference type="ARBA" id="ARBA00006948"/>
    </source>
</evidence>
<dbReference type="PANTHER" id="PTHR47830:SF2">
    <property type="entry name" value="PROTEIN, PUTATIVE-RELATED"/>
    <property type="match status" value="1"/>
</dbReference>
<organism evidence="7 8">
    <name type="scientific">Tanacetum coccineum</name>
    <dbReference type="NCBI Taxonomy" id="301880"/>
    <lineage>
        <taxon>Eukaryota</taxon>
        <taxon>Viridiplantae</taxon>
        <taxon>Streptophyta</taxon>
        <taxon>Embryophyta</taxon>
        <taxon>Tracheophyta</taxon>
        <taxon>Spermatophyta</taxon>
        <taxon>Magnoliopsida</taxon>
        <taxon>eudicotyledons</taxon>
        <taxon>Gunneridae</taxon>
        <taxon>Pentapetalae</taxon>
        <taxon>asterids</taxon>
        <taxon>campanulids</taxon>
        <taxon>Asterales</taxon>
        <taxon>Asteraceae</taxon>
        <taxon>Asteroideae</taxon>
        <taxon>Anthemideae</taxon>
        <taxon>Anthemidinae</taxon>
        <taxon>Tanacetum</taxon>
    </lineage>
</organism>
<proteinExistence type="inferred from homology"/>
<evidence type="ECO:0000256" key="5">
    <source>
        <dbReference type="ARBA" id="ARBA00023136"/>
    </source>
</evidence>
<keyword evidence="4 6" id="KW-1133">Transmembrane helix</keyword>
<evidence type="ECO:0000256" key="1">
    <source>
        <dbReference type="ARBA" id="ARBA00004141"/>
    </source>
</evidence>
<feature type="transmembrane region" description="Helical" evidence="6">
    <location>
        <begin position="117"/>
        <end position="134"/>
    </location>
</feature>
<dbReference type="Pfam" id="PF04819">
    <property type="entry name" value="DUF716"/>
    <property type="match status" value="1"/>
</dbReference>
<keyword evidence="3 6" id="KW-0812">Transmembrane</keyword>
<feature type="transmembrane region" description="Helical" evidence="6">
    <location>
        <begin position="55"/>
        <end position="74"/>
    </location>
</feature>
<keyword evidence="8" id="KW-1185">Reference proteome</keyword>
<evidence type="ECO:0000256" key="4">
    <source>
        <dbReference type="ARBA" id="ARBA00022989"/>
    </source>
</evidence>
<dbReference type="EMBL" id="BQNB010020677">
    <property type="protein sequence ID" value="GJT98465.1"/>
    <property type="molecule type" value="Genomic_DNA"/>
</dbReference>
<keyword evidence="5 6" id="KW-0472">Membrane</keyword>
<reference evidence="7" key="1">
    <citation type="journal article" date="2022" name="Int. J. Mol. Sci.">
        <title>Draft Genome of Tanacetum Coccineum: Genomic Comparison of Closely Related Tanacetum-Family Plants.</title>
        <authorList>
            <person name="Yamashiro T."/>
            <person name="Shiraishi A."/>
            <person name="Nakayama K."/>
            <person name="Satake H."/>
        </authorList>
    </citation>
    <scope>NUCLEOTIDE SEQUENCE</scope>
</reference>
<feature type="transmembrane region" description="Helical" evidence="6">
    <location>
        <begin position="86"/>
        <end position="105"/>
    </location>
</feature>
<evidence type="ECO:0000313" key="7">
    <source>
        <dbReference type="EMBL" id="GJT98465.1"/>
    </source>
</evidence>
<sequence length="287" mass="32106">MGSLGTHFTSFMFLFPLGIRRLVSSFSIYIDNSPSYYRSKTWFFSNSPIFKNLDFFAYIVALPIASFSNFFLFLAFSGHPVYKFSFLQQSLVVLLFWVVLVFVGVKEFFDPIAMPEHFLFVFAGVAFLVEYFMNGKGVVGLAELEYSLLGGLTLVCAFACFYLSIRPSAFFADFLLSGGLILKGTWVLQVGLSLYSDEFAFKGCGKAVIVRGEGSADVKCVLDEDRLRGVALMNLLFVGHSIVVLILCFVIMGLLNRNKARTGELPMTAQIESDHMLMRPLPALEME</sequence>
<evidence type="ECO:0000256" key="3">
    <source>
        <dbReference type="ARBA" id="ARBA00022692"/>
    </source>
</evidence>
<comment type="caution">
    <text evidence="7">The sequence shown here is derived from an EMBL/GenBank/DDBJ whole genome shotgun (WGS) entry which is preliminary data.</text>
</comment>
<feature type="transmembrane region" description="Helical" evidence="6">
    <location>
        <begin position="146"/>
        <end position="163"/>
    </location>
</feature>
<dbReference type="Proteomes" id="UP001151760">
    <property type="component" value="Unassembled WGS sequence"/>
</dbReference>
<comment type="similarity">
    <text evidence="2">Belongs to the TMEM45 family.</text>
</comment>
<comment type="subcellular location">
    <subcellularLocation>
        <location evidence="1">Membrane</location>
        <topology evidence="1">Multi-pass membrane protein</topology>
    </subcellularLocation>
</comment>
<evidence type="ECO:0000313" key="8">
    <source>
        <dbReference type="Proteomes" id="UP001151760"/>
    </source>
</evidence>
<gene>
    <name evidence="7" type="ORF">Tco_1093983</name>
</gene>
<protein>
    <submittedName>
        <fullName evidence="7">APC membrane recruitment protein like protein</fullName>
    </submittedName>
</protein>
<dbReference type="PANTHER" id="PTHR47830">
    <property type="entry name" value="OS11G0534100 PROTEIN"/>
    <property type="match status" value="1"/>
</dbReference>
<feature type="transmembrane region" description="Helical" evidence="6">
    <location>
        <begin position="231"/>
        <end position="255"/>
    </location>
</feature>
<evidence type="ECO:0000256" key="6">
    <source>
        <dbReference type="SAM" id="Phobius"/>
    </source>
</evidence>
<reference evidence="7" key="2">
    <citation type="submission" date="2022-01" db="EMBL/GenBank/DDBJ databases">
        <authorList>
            <person name="Yamashiro T."/>
            <person name="Shiraishi A."/>
            <person name="Satake H."/>
            <person name="Nakayama K."/>
        </authorList>
    </citation>
    <scope>NUCLEOTIDE SEQUENCE</scope>
</reference>
<dbReference type="InterPro" id="IPR006904">
    <property type="entry name" value="DUF716"/>
</dbReference>
<accession>A0ABQ5IE92</accession>
<name>A0ABQ5IE92_9ASTR</name>